<organism evidence="2 3">
    <name type="scientific">Amygdalobacter nucleatus</name>
    <dbReference type="NCBI Taxonomy" id="3029274"/>
    <lineage>
        <taxon>Bacteria</taxon>
        <taxon>Bacillati</taxon>
        <taxon>Bacillota</taxon>
        <taxon>Clostridia</taxon>
        <taxon>Eubacteriales</taxon>
        <taxon>Oscillospiraceae</taxon>
        <taxon>Amygdalobacter</taxon>
    </lineage>
</organism>
<evidence type="ECO:0000259" key="1">
    <source>
        <dbReference type="Pfam" id="PF18813"/>
    </source>
</evidence>
<gene>
    <name evidence="2" type="ORF">HMPREF1872_00606</name>
</gene>
<dbReference type="RefSeq" id="WP_066713686.1">
    <property type="nucleotide sequence ID" value="NZ_JARFNM010000001.1"/>
</dbReference>
<comment type="caution">
    <text evidence="2">The sequence shown here is derived from an EMBL/GenBank/DDBJ whole genome shotgun (WGS) entry which is preliminary data.</text>
</comment>
<proteinExistence type="predicted"/>
<dbReference type="InterPro" id="IPR041420">
    <property type="entry name" value="PBECR4"/>
</dbReference>
<accession>A0A133YEN0</accession>
<dbReference type="EMBL" id="LSCV01000011">
    <property type="protein sequence ID" value="KXB41655.1"/>
    <property type="molecule type" value="Genomic_DNA"/>
</dbReference>
<dbReference type="OrthoDB" id="89531at2"/>
<evidence type="ECO:0000313" key="3">
    <source>
        <dbReference type="Proteomes" id="UP000070080"/>
    </source>
</evidence>
<feature type="domain" description="Phage-Barnase-EndoU-ColicinE5/D-RelE like nuclease 4" evidence="1">
    <location>
        <begin position="5"/>
        <end position="106"/>
    </location>
</feature>
<dbReference type="Proteomes" id="UP000070080">
    <property type="component" value="Unassembled WGS sequence"/>
</dbReference>
<protein>
    <recommendedName>
        <fullName evidence="1">Phage-Barnase-EndoU-ColicinE5/D-RelE like nuclease 4 domain-containing protein</fullName>
    </recommendedName>
</protein>
<dbReference type="PATRIC" id="fig|1497955.3.peg.586"/>
<keyword evidence="3" id="KW-1185">Reference proteome</keyword>
<evidence type="ECO:0000313" key="2">
    <source>
        <dbReference type="EMBL" id="KXB41655.1"/>
    </source>
</evidence>
<dbReference type="Pfam" id="PF18813">
    <property type="entry name" value="PBECR4"/>
    <property type="match status" value="1"/>
</dbReference>
<sequence length="111" mass="12926">MANEIRKTLDWWQQFNKSDLLITATNRKFFLQINFWALPHLLGLHYSYKNSRAVTGGRILKQPAKKSDEEIYALIELHNPKMLASVKSRVKSFKTFMEALELASLVENTKN</sequence>
<reference evidence="3" key="1">
    <citation type="submission" date="2016-01" db="EMBL/GenBank/DDBJ databases">
        <authorList>
            <person name="Mitreva M."/>
            <person name="Pepin K.H."/>
            <person name="Mihindukulasuriya K.A."/>
            <person name="Fulton R."/>
            <person name="Fronick C."/>
            <person name="O'Laughlin M."/>
            <person name="Miner T."/>
            <person name="Herter B."/>
            <person name="Rosa B.A."/>
            <person name="Cordes M."/>
            <person name="Tomlinson C."/>
            <person name="Wollam A."/>
            <person name="Palsikar V.B."/>
            <person name="Mardis E.R."/>
            <person name="Wilson R.K."/>
        </authorList>
    </citation>
    <scope>NUCLEOTIDE SEQUENCE [LARGE SCALE GENOMIC DNA]</scope>
    <source>
        <strain evidence="3">KA00274</strain>
    </source>
</reference>
<dbReference type="AlphaFoldDB" id="A0A133YEN0"/>
<name>A0A133YEN0_9FIRM</name>